<proteinExistence type="predicted"/>
<feature type="compositionally biased region" description="Basic and acidic residues" evidence="1">
    <location>
        <begin position="98"/>
        <end position="109"/>
    </location>
</feature>
<organism evidence="3 4">
    <name type="scientific">Caulochytrium protostelioides</name>
    <dbReference type="NCBI Taxonomy" id="1555241"/>
    <lineage>
        <taxon>Eukaryota</taxon>
        <taxon>Fungi</taxon>
        <taxon>Fungi incertae sedis</taxon>
        <taxon>Chytridiomycota</taxon>
        <taxon>Chytridiomycota incertae sedis</taxon>
        <taxon>Chytridiomycetes</taxon>
        <taxon>Caulochytriales</taxon>
        <taxon>Caulochytriaceae</taxon>
        <taxon>Caulochytrium</taxon>
    </lineage>
</organism>
<accession>A0A4P9WTX1</accession>
<dbReference type="Proteomes" id="UP000268535">
    <property type="component" value="Unassembled WGS sequence"/>
</dbReference>
<evidence type="ECO:0000313" key="4">
    <source>
        <dbReference type="Proteomes" id="UP000268535"/>
    </source>
</evidence>
<feature type="non-terminal residue" evidence="3">
    <location>
        <position position="184"/>
    </location>
</feature>
<gene>
    <name evidence="3" type="ORF">CAUPRSCDRAFT_12626</name>
</gene>
<evidence type="ECO:0000313" key="3">
    <source>
        <dbReference type="EMBL" id="RKO95673.1"/>
    </source>
</evidence>
<feature type="compositionally biased region" description="Basic and acidic residues" evidence="1">
    <location>
        <begin position="71"/>
        <end position="83"/>
    </location>
</feature>
<name>A0A4P9WTX1_9FUNG</name>
<keyword evidence="2" id="KW-0472">Membrane</keyword>
<evidence type="ECO:0000256" key="2">
    <source>
        <dbReference type="SAM" id="Phobius"/>
    </source>
</evidence>
<keyword evidence="2" id="KW-1133">Transmembrane helix</keyword>
<reference evidence="4" key="1">
    <citation type="journal article" date="2018" name="Nat. Microbiol.">
        <title>Leveraging single-cell genomics to expand the fungal tree of life.</title>
        <authorList>
            <person name="Ahrendt S.R."/>
            <person name="Quandt C.A."/>
            <person name="Ciobanu D."/>
            <person name="Clum A."/>
            <person name="Salamov A."/>
            <person name="Andreopoulos B."/>
            <person name="Cheng J.F."/>
            <person name="Woyke T."/>
            <person name="Pelin A."/>
            <person name="Henrissat B."/>
            <person name="Reynolds N.K."/>
            <person name="Benny G.L."/>
            <person name="Smith M.E."/>
            <person name="James T.Y."/>
            <person name="Grigoriev I.V."/>
        </authorList>
    </citation>
    <scope>NUCLEOTIDE SEQUENCE [LARGE SCALE GENOMIC DNA]</scope>
    <source>
        <strain evidence="4">ATCC 52028</strain>
    </source>
</reference>
<evidence type="ECO:0000256" key="1">
    <source>
        <dbReference type="SAM" id="MobiDB-lite"/>
    </source>
</evidence>
<feature type="region of interest" description="Disordered" evidence="1">
    <location>
        <begin position="1"/>
        <end position="109"/>
    </location>
</feature>
<feature type="transmembrane region" description="Helical" evidence="2">
    <location>
        <begin position="149"/>
        <end position="169"/>
    </location>
</feature>
<dbReference type="EMBL" id="ML011148">
    <property type="protein sequence ID" value="RKO95673.1"/>
    <property type="molecule type" value="Genomic_DNA"/>
</dbReference>
<dbReference type="AlphaFoldDB" id="A0A4P9WTX1"/>
<protein>
    <submittedName>
        <fullName evidence="3">Uncharacterized protein</fullName>
    </submittedName>
</protein>
<sequence>MALTKRSSVYSASGGEGGSSYRHSGHFPPELSSGLPMEMPVPDDADYPESFRSNNRRRSHGRYQPAANDEPDSKETRAGHVDSRPSSSDKTLLAESGRPGDGKEGWEADYQEKFVEDLPDAEDADAEAYIRGVVPETDDPDMPVFTFRVLVLGTFWGVFLSSANAVLAFRTNNYNMGYFLASLL</sequence>
<keyword evidence="2" id="KW-0812">Transmembrane</keyword>